<organism evidence="1 2">
    <name type="scientific">Streptomyces microflavus</name>
    <name type="common">Streptomyces lipmanii</name>
    <dbReference type="NCBI Taxonomy" id="1919"/>
    <lineage>
        <taxon>Bacteria</taxon>
        <taxon>Bacillati</taxon>
        <taxon>Actinomycetota</taxon>
        <taxon>Actinomycetes</taxon>
        <taxon>Kitasatosporales</taxon>
        <taxon>Streptomycetaceae</taxon>
        <taxon>Streptomyces</taxon>
    </lineage>
</organism>
<reference evidence="1 2" key="1">
    <citation type="submission" date="2020-05" db="EMBL/GenBank/DDBJ databases">
        <title>Whole genome shotgun sequence of Streptomyces microflavus NBRC 13062.</title>
        <authorList>
            <person name="Komaki H."/>
            <person name="Tamura T."/>
        </authorList>
    </citation>
    <scope>NUCLEOTIDE SEQUENCE [LARGE SCALE GENOMIC DNA]</scope>
    <source>
        <strain evidence="1 2">NBRC 13062</strain>
    </source>
</reference>
<dbReference type="AlphaFoldDB" id="A0A7J0CYQ3"/>
<sequence length="70" mass="8507">MRHRRLPGLRCHRLPVVRGRRLPGRLRPGLRGLRLLPVRRPASPRLPGLRLFRKCLLRQWLFRQWLFGLR</sequence>
<evidence type="ECO:0000313" key="2">
    <source>
        <dbReference type="Proteomes" id="UP000498740"/>
    </source>
</evidence>
<dbReference type="Proteomes" id="UP000498740">
    <property type="component" value="Unassembled WGS sequence"/>
</dbReference>
<accession>A0A7J0CYQ3</accession>
<proteinExistence type="predicted"/>
<name>A0A7J0CYQ3_STRMI</name>
<dbReference type="EMBL" id="BLWD01000001">
    <property type="protein sequence ID" value="GFN07593.1"/>
    <property type="molecule type" value="Genomic_DNA"/>
</dbReference>
<comment type="caution">
    <text evidence="1">The sequence shown here is derived from an EMBL/GenBank/DDBJ whole genome shotgun (WGS) entry which is preliminary data.</text>
</comment>
<protein>
    <submittedName>
        <fullName evidence="1">Uncharacterized protein</fullName>
    </submittedName>
</protein>
<gene>
    <name evidence="1" type="ORF">Smic_61490</name>
</gene>
<evidence type="ECO:0000313" key="1">
    <source>
        <dbReference type="EMBL" id="GFN07593.1"/>
    </source>
</evidence>